<sequence length="116" mass="12148">MRSSVSTATISRAFAAGTVLGVFAVFRYYLAQPGYDRGRLVLFALIAGATLLAGLGVGTRRPAVTIAGVVGLALLGFWQFVVGIFVYLAIGCFLLALLVDHAAYRSSTRPSSDSSS</sequence>
<dbReference type="OrthoDB" id="293398at2157"/>
<keyword evidence="1" id="KW-1133">Transmembrane helix</keyword>
<dbReference type="RefSeq" id="WP_141465600.1">
    <property type="nucleotide sequence ID" value="NZ_RBZW01000055.1"/>
</dbReference>
<proteinExistence type="predicted"/>
<evidence type="ECO:0000256" key="1">
    <source>
        <dbReference type="SAM" id="Phobius"/>
    </source>
</evidence>
<dbReference type="AlphaFoldDB" id="A0A4S3TIB7"/>
<name>A0A4S3TIB7_9EURY</name>
<keyword evidence="3" id="KW-1185">Reference proteome</keyword>
<feature type="transmembrane region" description="Helical" evidence="1">
    <location>
        <begin position="40"/>
        <end position="57"/>
    </location>
</feature>
<keyword evidence="1" id="KW-0812">Transmembrane</keyword>
<evidence type="ECO:0000313" key="3">
    <source>
        <dbReference type="Proteomes" id="UP000318864"/>
    </source>
</evidence>
<feature type="transmembrane region" description="Helical" evidence="1">
    <location>
        <begin position="12"/>
        <end position="31"/>
    </location>
</feature>
<keyword evidence="1" id="KW-0472">Membrane</keyword>
<feature type="transmembrane region" description="Helical" evidence="1">
    <location>
        <begin position="77"/>
        <end position="99"/>
    </location>
</feature>
<protein>
    <submittedName>
        <fullName evidence="2">Uncharacterized protein</fullName>
    </submittedName>
</protein>
<gene>
    <name evidence="2" type="ORF">D8Y22_15550</name>
</gene>
<dbReference type="EMBL" id="RBZW01000055">
    <property type="protein sequence ID" value="THE63759.1"/>
    <property type="molecule type" value="Genomic_DNA"/>
</dbReference>
<evidence type="ECO:0000313" key="2">
    <source>
        <dbReference type="EMBL" id="THE63759.1"/>
    </source>
</evidence>
<accession>A0A4S3TIB7</accession>
<dbReference type="Proteomes" id="UP000318864">
    <property type="component" value="Unassembled WGS sequence"/>
</dbReference>
<comment type="caution">
    <text evidence="2">The sequence shown here is derived from an EMBL/GenBank/DDBJ whole genome shotgun (WGS) entry which is preliminary data.</text>
</comment>
<reference evidence="2 3" key="1">
    <citation type="submission" date="2018-10" db="EMBL/GenBank/DDBJ databases">
        <title>Natronolimnobius sp. XQ-INN 246 isolated from Inner Mongolia Autonomous Region of China.</title>
        <authorList>
            <person name="Xue Q."/>
        </authorList>
    </citation>
    <scope>NUCLEOTIDE SEQUENCE [LARGE SCALE GENOMIC DNA]</scope>
    <source>
        <strain evidence="2 3">XQ-INN 246</strain>
    </source>
</reference>
<organism evidence="2 3">
    <name type="scientific">Salinadaptatus halalkaliphilus</name>
    <dbReference type="NCBI Taxonomy" id="2419781"/>
    <lineage>
        <taxon>Archaea</taxon>
        <taxon>Methanobacteriati</taxon>
        <taxon>Methanobacteriota</taxon>
        <taxon>Stenosarchaea group</taxon>
        <taxon>Halobacteria</taxon>
        <taxon>Halobacteriales</taxon>
        <taxon>Natrialbaceae</taxon>
        <taxon>Salinadaptatus</taxon>
    </lineage>
</organism>